<dbReference type="GO" id="GO:0016579">
    <property type="term" value="P:protein deubiquitination"/>
    <property type="evidence" value="ECO:0007669"/>
    <property type="project" value="InterPro"/>
</dbReference>
<dbReference type="PANTHER" id="PTHR24006:SF925">
    <property type="entry name" value="UBIQUITINYL HYDROLASE 1"/>
    <property type="match status" value="1"/>
</dbReference>
<feature type="chain" id="PRO_5003264213" description="USP domain-containing protein" evidence="2">
    <location>
        <begin position="21"/>
        <end position="512"/>
    </location>
</feature>
<dbReference type="Pfam" id="PF00443">
    <property type="entry name" value="UCH"/>
    <property type="match status" value="1"/>
</dbReference>
<dbReference type="PROSITE" id="PS50235">
    <property type="entry name" value="USP_3"/>
    <property type="match status" value="1"/>
</dbReference>
<sequence length="512" mass="54689">MAPARPLLVLLRLLTLPAAAFVSPAASATKKLAPLCAQNKDSPERDPITARAAFDALSADATTDSLLRGLRERAEEMRRAERDEARREEMRATALDHAWVVLFRGDESGDGIHSLSSNGREIVLAFEAADEARRFALVLRAQGFFEPTPHRMEMSALELFCESDERVSLLQIPKGTCIVPPDETVDDVEFTPSAAAAAAAADGEGGAPPALRAPGAPVGPALRAPGAPVGLYNEGATCYLNALLQLLFMLPVREAILKWRPDESDDASGDDASGDDASPPAAPSADLKITGELQRLFARLVLGDARAASTRDLVAAFGWSGAEALEQQDVSECLNVLCDRGFHGSARAALDELCGGTTVTVLERKDGTRPPRSGEPAPPGVKFLELHLGLDRPTVEAALAAYFAGDDPRGFPPDFDASVFEAFRRDDVEVDCAATGERVAHSKREAIASPPGALFLTLKRFAMDWDAMDRVKDERPVDVPARLALGGADYGLCGALLHVGTCAEFNHWFGWS</sequence>
<organism evidence="5">
    <name type="scientific">Aureococcus anophagefferens</name>
    <name type="common">Harmful bloom alga</name>
    <dbReference type="NCBI Taxonomy" id="44056"/>
    <lineage>
        <taxon>Eukaryota</taxon>
        <taxon>Sar</taxon>
        <taxon>Stramenopiles</taxon>
        <taxon>Ochrophyta</taxon>
        <taxon>Pelagophyceae</taxon>
        <taxon>Pelagomonadales</taxon>
        <taxon>Pelagomonadaceae</taxon>
        <taxon>Aureococcus</taxon>
    </lineage>
</organism>
<name>F0XY68_AURAN</name>
<dbReference type="InterPro" id="IPR001394">
    <property type="entry name" value="Peptidase_C19_UCH"/>
</dbReference>
<dbReference type="GO" id="GO:0005829">
    <property type="term" value="C:cytosol"/>
    <property type="evidence" value="ECO:0007669"/>
    <property type="project" value="TreeGrafter"/>
</dbReference>
<evidence type="ECO:0000259" key="3">
    <source>
        <dbReference type="PROSITE" id="PS50235"/>
    </source>
</evidence>
<dbReference type="RefSeq" id="XP_009033156.1">
    <property type="nucleotide sequence ID" value="XM_009034908.1"/>
</dbReference>
<dbReference type="EMBL" id="GL833121">
    <property type="protein sequence ID" value="EGB12061.1"/>
    <property type="molecule type" value="Genomic_DNA"/>
</dbReference>
<dbReference type="SUPFAM" id="SSF54001">
    <property type="entry name" value="Cysteine proteinases"/>
    <property type="match status" value="1"/>
</dbReference>
<feature type="compositionally biased region" description="Low complexity" evidence="1">
    <location>
        <begin position="275"/>
        <end position="285"/>
    </location>
</feature>
<dbReference type="PROSITE" id="PS00972">
    <property type="entry name" value="USP_1"/>
    <property type="match status" value="1"/>
</dbReference>
<feature type="region of interest" description="Disordered" evidence="1">
    <location>
        <begin position="262"/>
        <end position="285"/>
    </location>
</feature>
<dbReference type="GO" id="GO:0005634">
    <property type="term" value="C:nucleus"/>
    <property type="evidence" value="ECO:0007669"/>
    <property type="project" value="TreeGrafter"/>
</dbReference>
<keyword evidence="5" id="KW-1185">Reference proteome</keyword>
<evidence type="ECO:0000256" key="2">
    <source>
        <dbReference type="SAM" id="SignalP"/>
    </source>
</evidence>
<dbReference type="InterPro" id="IPR038765">
    <property type="entry name" value="Papain-like_cys_pep_sf"/>
</dbReference>
<proteinExistence type="predicted"/>
<dbReference type="OrthoDB" id="187941at2759"/>
<feature type="domain" description="USP" evidence="3">
    <location>
        <begin position="229"/>
        <end position="512"/>
    </location>
</feature>
<dbReference type="InterPro" id="IPR028889">
    <property type="entry name" value="USP"/>
</dbReference>
<dbReference type="AlphaFoldDB" id="F0XY68"/>
<dbReference type="InterPro" id="IPR018200">
    <property type="entry name" value="USP_CS"/>
</dbReference>
<reference evidence="4 5" key="1">
    <citation type="journal article" date="2011" name="Proc. Natl. Acad. Sci. U.S.A.">
        <title>Niche of harmful alga Aureococcus anophagefferens revealed through ecogenomics.</title>
        <authorList>
            <person name="Gobler C.J."/>
            <person name="Berry D.L."/>
            <person name="Dyhrman S.T."/>
            <person name="Wilhelm S.W."/>
            <person name="Salamov A."/>
            <person name="Lobanov A.V."/>
            <person name="Zhang Y."/>
            <person name="Collier J.L."/>
            <person name="Wurch L.L."/>
            <person name="Kustka A.B."/>
            <person name="Dill B.D."/>
            <person name="Shah M."/>
            <person name="VerBerkmoes N.C."/>
            <person name="Kuo A."/>
            <person name="Terry A."/>
            <person name="Pangilinan J."/>
            <person name="Lindquist E.A."/>
            <person name="Lucas S."/>
            <person name="Paulsen I.T."/>
            <person name="Hattenrath-Lehmann T.K."/>
            <person name="Talmage S.C."/>
            <person name="Walker E.A."/>
            <person name="Koch F."/>
            <person name="Burson A.M."/>
            <person name="Marcoval M.A."/>
            <person name="Tang Y.Z."/>
            <person name="Lecleir G.R."/>
            <person name="Coyne K.J."/>
            <person name="Berg G.M."/>
            <person name="Bertrand E.M."/>
            <person name="Saito M.A."/>
            <person name="Gladyshev V.N."/>
            <person name="Grigoriev I.V."/>
        </authorList>
    </citation>
    <scope>NUCLEOTIDE SEQUENCE [LARGE SCALE GENOMIC DNA]</scope>
    <source>
        <strain evidence="5">CCMP 1984</strain>
    </source>
</reference>
<evidence type="ECO:0000313" key="4">
    <source>
        <dbReference type="EMBL" id="EGB12061.1"/>
    </source>
</evidence>
<evidence type="ECO:0000313" key="5">
    <source>
        <dbReference type="Proteomes" id="UP000002729"/>
    </source>
</evidence>
<dbReference type="InParanoid" id="F0XY68"/>
<dbReference type="Proteomes" id="UP000002729">
    <property type="component" value="Unassembled WGS sequence"/>
</dbReference>
<dbReference type="Pfam" id="PF11360">
    <property type="entry name" value="DUF3110"/>
    <property type="match status" value="1"/>
</dbReference>
<dbReference type="InterPro" id="IPR050164">
    <property type="entry name" value="Peptidase_C19"/>
</dbReference>
<gene>
    <name evidence="4" type="ORF">AURANDRAFT_70738</name>
</gene>
<dbReference type="PANTHER" id="PTHR24006">
    <property type="entry name" value="UBIQUITIN CARBOXYL-TERMINAL HYDROLASE"/>
    <property type="match status" value="1"/>
</dbReference>
<protein>
    <recommendedName>
        <fullName evidence="3">USP domain-containing protein</fullName>
    </recommendedName>
</protein>
<dbReference type="eggNOG" id="KOG4598">
    <property type="taxonomic scope" value="Eukaryota"/>
</dbReference>
<evidence type="ECO:0000256" key="1">
    <source>
        <dbReference type="SAM" id="MobiDB-lite"/>
    </source>
</evidence>
<keyword evidence="2" id="KW-0732">Signal</keyword>
<accession>F0XY68</accession>
<dbReference type="GeneID" id="20227896"/>
<dbReference type="Gene3D" id="3.90.70.10">
    <property type="entry name" value="Cysteine proteinases"/>
    <property type="match status" value="1"/>
</dbReference>
<feature type="compositionally biased region" description="Acidic residues" evidence="1">
    <location>
        <begin position="263"/>
        <end position="274"/>
    </location>
</feature>
<dbReference type="InterPro" id="IPR021503">
    <property type="entry name" value="DUF3110"/>
</dbReference>
<feature type="signal peptide" evidence="2">
    <location>
        <begin position="1"/>
        <end position="20"/>
    </location>
</feature>
<dbReference type="KEGG" id="aaf:AURANDRAFT_70738"/>
<dbReference type="GO" id="GO:0004843">
    <property type="term" value="F:cysteine-type deubiquitinase activity"/>
    <property type="evidence" value="ECO:0007669"/>
    <property type="project" value="InterPro"/>
</dbReference>